<feature type="transmembrane region" description="Helical" evidence="2">
    <location>
        <begin position="122"/>
        <end position="139"/>
    </location>
</feature>
<name>A0A9X0WKM1_9GAMM</name>
<sequence>MAPTDAVKFQLLFDTLRHRRIVVSVTPNRLFAQPFCQKGLTFFSPPGDLGRIGHRGTRARRCCQTRPIDIHDVRVCLPMLSATINGTRRKPHPRQSGPRPGRFDIRSRKPMTPLVHQRPDRAGWLIIVSLILLALAAIGSTQPLLAASADVGDPLLIPPDAHYVPLRQAIDAAPPRVGDDLDALATFLGGLANDDRGRAYAIYYWLSKNIAYDTKGFFSGEFGSLTPESVLQRREAVCSGYSRLFQALATRMGLDSREVSGVSKGYGWSTDGTLGDHAWNAVRIDGQWRLIDATWGAGHLDEQNRFVRATNDFYFLTPPERFIVNHLPKDPAWQLLPAPISHAEFLALPNLAPAFFASGLELLDNVGAVLQTRKQLSLALRSNQDVVTAMSLERNGRKLPEQHSFIERDGDRFHLQALLPMPGRYELRLFVKPAEAPGPYNQAASFIVEASTGAGGKAGFPQQTSTYQTRRVTGLAPLAYHLPAGQPQHFDLRVPRAAAVALLDSTGQWHQLTAAEDRWRGNLAAPTGPLKLLAQFDPANNSYDVLVIYQVE</sequence>
<dbReference type="InterPro" id="IPR002931">
    <property type="entry name" value="Transglutaminase-like"/>
</dbReference>
<keyword evidence="2" id="KW-0812">Transmembrane</keyword>
<keyword evidence="2" id="KW-1133">Transmembrane helix</keyword>
<organism evidence="4 5">
    <name type="scientific">Thiocapsa imhoffii</name>
    <dbReference type="NCBI Taxonomy" id="382777"/>
    <lineage>
        <taxon>Bacteria</taxon>
        <taxon>Pseudomonadati</taxon>
        <taxon>Pseudomonadota</taxon>
        <taxon>Gammaproteobacteria</taxon>
        <taxon>Chromatiales</taxon>
        <taxon>Chromatiaceae</taxon>
        <taxon>Thiocapsa</taxon>
    </lineage>
</organism>
<dbReference type="Pfam" id="PF01841">
    <property type="entry name" value="Transglut_core"/>
    <property type="match status" value="1"/>
</dbReference>
<dbReference type="AlphaFoldDB" id="A0A9X0WKM1"/>
<dbReference type="InterPro" id="IPR052557">
    <property type="entry name" value="CAP/Cytokinesis_protein"/>
</dbReference>
<evidence type="ECO:0000313" key="5">
    <source>
        <dbReference type="Proteomes" id="UP001138802"/>
    </source>
</evidence>
<evidence type="ECO:0000259" key="3">
    <source>
        <dbReference type="SMART" id="SM00460"/>
    </source>
</evidence>
<reference evidence="4 5" key="1">
    <citation type="journal article" date="2020" name="Microorganisms">
        <title>Osmotic Adaptation and Compatible Solute Biosynthesis of Phototrophic Bacteria as Revealed from Genome Analyses.</title>
        <authorList>
            <person name="Imhoff J.F."/>
            <person name="Rahn T."/>
            <person name="Kunzel S."/>
            <person name="Keller A."/>
            <person name="Neulinger S.C."/>
        </authorList>
    </citation>
    <scope>NUCLEOTIDE SEQUENCE [LARGE SCALE GENOMIC DNA]</scope>
    <source>
        <strain evidence="4 5">DSM 21303</strain>
    </source>
</reference>
<gene>
    <name evidence="4" type="ORF">CKO25_14720</name>
</gene>
<comment type="caution">
    <text evidence="4">The sequence shown here is derived from an EMBL/GenBank/DDBJ whole genome shotgun (WGS) entry which is preliminary data.</text>
</comment>
<accession>A0A9X0WKM1</accession>
<dbReference type="EMBL" id="NRSD01000016">
    <property type="protein sequence ID" value="MBK1645877.1"/>
    <property type="molecule type" value="Genomic_DNA"/>
</dbReference>
<dbReference type="Pfam" id="PF23265">
    <property type="entry name" value="Ig-like_KY"/>
    <property type="match status" value="1"/>
</dbReference>
<dbReference type="InterPro" id="IPR056564">
    <property type="entry name" value="Ig-like_KY"/>
</dbReference>
<evidence type="ECO:0000313" key="4">
    <source>
        <dbReference type="EMBL" id="MBK1645877.1"/>
    </source>
</evidence>
<dbReference type="Gene3D" id="3.10.620.30">
    <property type="match status" value="1"/>
</dbReference>
<dbReference type="SMART" id="SM00460">
    <property type="entry name" value="TGc"/>
    <property type="match status" value="1"/>
</dbReference>
<dbReference type="SUPFAM" id="SSF54001">
    <property type="entry name" value="Cysteine proteinases"/>
    <property type="match status" value="1"/>
</dbReference>
<dbReference type="Proteomes" id="UP001138802">
    <property type="component" value="Unassembled WGS sequence"/>
</dbReference>
<evidence type="ECO:0000256" key="1">
    <source>
        <dbReference type="SAM" id="MobiDB-lite"/>
    </source>
</evidence>
<dbReference type="GO" id="GO:0005737">
    <property type="term" value="C:cytoplasm"/>
    <property type="evidence" value="ECO:0007669"/>
    <property type="project" value="TreeGrafter"/>
</dbReference>
<dbReference type="PANTHER" id="PTHR46333">
    <property type="entry name" value="CYTOKINESIS PROTEIN 3"/>
    <property type="match status" value="1"/>
</dbReference>
<evidence type="ECO:0000256" key="2">
    <source>
        <dbReference type="SAM" id="Phobius"/>
    </source>
</evidence>
<keyword evidence="2" id="KW-0472">Membrane</keyword>
<dbReference type="InterPro" id="IPR038765">
    <property type="entry name" value="Papain-like_cys_pep_sf"/>
</dbReference>
<feature type="domain" description="Transglutaminase-like" evidence="3">
    <location>
        <begin position="230"/>
        <end position="295"/>
    </location>
</feature>
<dbReference type="PANTHER" id="PTHR46333:SF2">
    <property type="entry name" value="CYTOKINESIS PROTEIN 3"/>
    <property type="match status" value="1"/>
</dbReference>
<feature type="region of interest" description="Disordered" evidence="1">
    <location>
        <begin position="85"/>
        <end position="107"/>
    </location>
</feature>
<proteinExistence type="predicted"/>
<protein>
    <recommendedName>
        <fullName evidence="3">Transglutaminase-like domain-containing protein</fullName>
    </recommendedName>
</protein>
<keyword evidence="5" id="KW-1185">Reference proteome</keyword>